<reference evidence="2 3" key="1">
    <citation type="submission" date="2017-02" db="EMBL/GenBank/DDBJ databases">
        <title>Trade-off between light-utilization and light-protection in marine flavobacteria.</title>
        <authorList>
            <person name="Kumagai Y."/>
            <person name="Yoshizawa S."/>
            <person name="Kogure K."/>
            <person name="Iwasaki W."/>
        </authorList>
    </citation>
    <scope>NUCLEOTIDE SEQUENCE [LARGE SCALE GENOMIC DNA]</scope>
    <source>
        <strain evidence="2 3">KCTC 23670</strain>
    </source>
</reference>
<accession>A0ABN5F2Y4</accession>
<keyword evidence="1" id="KW-0175">Coiled coil</keyword>
<evidence type="ECO:0000256" key="1">
    <source>
        <dbReference type="SAM" id="Coils"/>
    </source>
</evidence>
<dbReference type="RefSeq" id="WP_165731778.1">
    <property type="nucleotide sequence ID" value="NZ_CP019336.1"/>
</dbReference>
<sequence>MHKKLEADLMSLAHSILQLKNKEDVFALKEKSKEIYEKLSLLAFVEEYINTTPNLEVTKDELIENVEKGIALKEEQEVVSVDIESVKEDIEEEIVTLYEIEEEEVTLPVEDQIEEELIEEELIEEELAEELVIEEAEEDAEEEIEEQIEEEIEEEVKEEVKVVVEEIIEQPFDEIEDIIFAEPETVEVKEEVKIEESKTLSLEEELQDTISVDQMATLFDIPVAAPKSLNDKFSANIQIGLNDRIAFVKNLFDGSQEDFNRVVSQLNTYGTEKEALKFINKMVKPDYDWSTQQELEARFIEIVERKFA</sequence>
<organism evidence="2 3">
    <name type="scientific">Polaribacter sejongensis</name>
    <dbReference type="NCBI Taxonomy" id="985043"/>
    <lineage>
        <taxon>Bacteria</taxon>
        <taxon>Pseudomonadati</taxon>
        <taxon>Bacteroidota</taxon>
        <taxon>Flavobacteriia</taxon>
        <taxon>Flavobacteriales</taxon>
        <taxon>Flavobacteriaceae</taxon>
    </lineage>
</organism>
<dbReference type="Proteomes" id="UP000232721">
    <property type="component" value="Chromosome"/>
</dbReference>
<feature type="coiled-coil region" evidence="1">
    <location>
        <begin position="83"/>
        <end position="161"/>
    </location>
</feature>
<dbReference type="EMBL" id="CP019336">
    <property type="protein sequence ID" value="AUC21278.1"/>
    <property type="molecule type" value="Genomic_DNA"/>
</dbReference>
<evidence type="ECO:0000313" key="3">
    <source>
        <dbReference type="Proteomes" id="UP000232721"/>
    </source>
</evidence>
<gene>
    <name evidence="2" type="ORF">BTO15_03770</name>
</gene>
<evidence type="ECO:0000313" key="2">
    <source>
        <dbReference type="EMBL" id="AUC21278.1"/>
    </source>
</evidence>
<proteinExistence type="predicted"/>
<name>A0ABN5F2Y4_9FLAO</name>
<protein>
    <submittedName>
        <fullName evidence="2">Uncharacterized protein</fullName>
    </submittedName>
</protein>
<keyword evidence="3" id="KW-1185">Reference proteome</keyword>